<evidence type="ECO:0000313" key="2">
    <source>
        <dbReference type="EMBL" id="CBF82235.1"/>
    </source>
</evidence>
<proteinExistence type="predicted"/>
<dbReference type="RefSeq" id="XP_662859.1">
    <property type="nucleotide sequence ID" value="XM_657767.1"/>
</dbReference>
<dbReference type="AlphaFoldDB" id="Q5B2H5"/>
<protein>
    <submittedName>
        <fullName evidence="2">Uncharacterized protein</fullName>
    </submittedName>
</protein>
<dbReference type="VEuPathDB" id="FungiDB:AN5255"/>
<evidence type="ECO:0000256" key="1">
    <source>
        <dbReference type="SAM" id="MobiDB-lite"/>
    </source>
</evidence>
<dbReference type="Proteomes" id="UP000000560">
    <property type="component" value="Chromosome V"/>
</dbReference>
<accession>C8VH35</accession>
<reference evidence="3" key="2">
    <citation type="journal article" date="2009" name="Fungal Genet. Biol.">
        <title>The 2008 update of the Aspergillus nidulans genome annotation: a community effort.</title>
        <authorList>
            <person name="Wortman J.R."/>
            <person name="Gilsenan J.M."/>
            <person name="Joardar V."/>
            <person name="Deegan J."/>
            <person name="Clutterbuck J."/>
            <person name="Andersen M.R."/>
            <person name="Archer D."/>
            <person name="Bencina M."/>
            <person name="Braus G."/>
            <person name="Coutinho P."/>
            <person name="von Dohren H."/>
            <person name="Doonan J."/>
            <person name="Driessen A.J."/>
            <person name="Durek P."/>
            <person name="Espeso E."/>
            <person name="Fekete E."/>
            <person name="Flipphi M."/>
            <person name="Estrada C.G."/>
            <person name="Geysens S."/>
            <person name="Goldman G."/>
            <person name="de Groot P.W."/>
            <person name="Hansen K."/>
            <person name="Harris S.D."/>
            <person name="Heinekamp T."/>
            <person name="Helmstaedt K."/>
            <person name="Henrissat B."/>
            <person name="Hofmann G."/>
            <person name="Homan T."/>
            <person name="Horio T."/>
            <person name="Horiuchi H."/>
            <person name="James S."/>
            <person name="Jones M."/>
            <person name="Karaffa L."/>
            <person name="Karanyi Z."/>
            <person name="Kato M."/>
            <person name="Keller N."/>
            <person name="Kelly D.E."/>
            <person name="Kiel J.A."/>
            <person name="Kim J.M."/>
            <person name="van der Klei I.J."/>
            <person name="Klis F.M."/>
            <person name="Kovalchuk A."/>
            <person name="Krasevec N."/>
            <person name="Kubicek C.P."/>
            <person name="Liu B."/>
            <person name="Maccabe A."/>
            <person name="Meyer V."/>
            <person name="Mirabito P."/>
            <person name="Miskei M."/>
            <person name="Mos M."/>
            <person name="Mullins J."/>
            <person name="Nelson D.R."/>
            <person name="Nielsen J."/>
            <person name="Oakley B.R."/>
            <person name="Osmani S.A."/>
            <person name="Pakula T."/>
            <person name="Paszewski A."/>
            <person name="Paulsen I."/>
            <person name="Pilsyk S."/>
            <person name="Pocsi I."/>
            <person name="Punt P.J."/>
            <person name="Ram A.F."/>
            <person name="Ren Q."/>
            <person name="Robellet X."/>
            <person name="Robson G."/>
            <person name="Seiboth B."/>
            <person name="van Solingen P."/>
            <person name="Specht T."/>
            <person name="Sun J."/>
            <person name="Taheri-Talesh N."/>
            <person name="Takeshita N."/>
            <person name="Ussery D."/>
            <person name="vanKuyk P.A."/>
            <person name="Visser H."/>
            <person name="van de Vondervoort P.J."/>
            <person name="de Vries R.P."/>
            <person name="Walton J."/>
            <person name="Xiang X."/>
            <person name="Xiong Y."/>
            <person name="Zeng A.P."/>
            <person name="Brandt B.W."/>
            <person name="Cornell M.J."/>
            <person name="van den Hondel C.A."/>
            <person name="Visser J."/>
            <person name="Oliver S.G."/>
            <person name="Turner G."/>
        </authorList>
    </citation>
    <scope>GENOME REANNOTATION</scope>
    <source>
        <strain evidence="3">FGSC A4 / ATCC 38163 / CBS 112.46 / NRRL 194 / M139</strain>
    </source>
</reference>
<reference evidence="3" key="1">
    <citation type="journal article" date="2005" name="Nature">
        <title>Sequencing of Aspergillus nidulans and comparative analysis with A. fumigatus and A. oryzae.</title>
        <authorList>
            <person name="Galagan J.E."/>
            <person name="Calvo S.E."/>
            <person name="Cuomo C."/>
            <person name="Ma L.J."/>
            <person name="Wortman J.R."/>
            <person name="Batzoglou S."/>
            <person name="Lee S.I."/>
            <person name="Basturkmen M."/>
            <person name="Spevak C.C."/>
            <person name="Clutterbuck J."/>
            <person name="Kapitonov V."/>
            <person name="Jurka J."/>
            <person name="Scazzocchio C."/>
            <person name="Farman M."/>
            <person name="Butler J."/>
            <person name="Purcell S."/>
            <person name="Harris S."/>
            <person name="Braus G.H."/>
            <person name="Draht O."/>
            <person name="Busch S."/>
            <person name="D'Enfert C."/>
            <person name="Bouchier C."/>
            <person name="Goldman G.H."/>
            <person name="Bell-Pedersen D."/>
            <person name="Griffiths-Jones S."/>
            <person name="Doonan J.H."/>
            <person name="Yu J."/>
            <person name="Vienken K."/>
            <person name="Pain A."/>
            <person name="Freitag M."/>
            <person name="Selker E.U."/>
            <person name="Archer D.B."/>
            <person name="Penalva M.A."/>
            <person name="Oakley B.R."/>
            <person name="Momany M."/>
            <person name="Tanaka T."/>
            <person name="Kumagai T."/>
            <person name="Asai K."/>
            <person name="Machida M."/>
            <person name="Nierman W.C."/>
            <person name="Denning D.W."/>
            <person name="Caddick M."/>
            <person name="Hynes M."/>
            <person name="Paoletti M."/>
            <person name="Fischer R."/>
            <person name="Miller B."/>
            <person name="Dyer P."/>
            <person name="Sachs M.S."/>
            <person name="Osmani S.A."/>
            <person name="Birren B.W."/>
        </authorList>
    </citation>
    <scope>NUCLEOTIDE SEQUENCE [LARGE SCALE GENOMIC DNA]</scope>
    <source>
        <strain evidence="3">FGSC A4 / ATCC 38163 / CBS 112.46 / NRRL 194 / M139</strain>
    </source>
</reference>
<dbReference type="HOGENOM" id="CLU_1865094_0_0_1"/>
<feature type="compositionally biased region" description="Polar residues" evidence="1">
    <location>
        <begin position="37"/>
        <end position="50"/>
    </location>
</feature>
<gene>
    <name evidence="2" type="ORF">ANIA_05255</name>
</gene>
<dbReference type="InParanoid" id="Q5B2H5"/>
<accession>Q5B2H5</accession>
<keyword evidence="3" id="KW-1185">Reference proteome</keyword>
<dbReference type="EMBL" id="BN001305">
    <property type="protein sequence ID" value="CBF82235.1"/>
    <property type="molecule type" value="Genomic_DNA"/>
</dbReference>
<evidence type="ECO:0000313" key="3">
    <source>
        <dbReference type="Proteomes" id="UP000000560"/>
    </source>
</evidence>
<dbReference type="KEGG" id="ani:ANIA_05255"/>
<feature type="region of interest" description="Disordered" evidence="1">
    <location>
        <begin position="14"/>
        <end position="53"/>
    </location>
</feature>
<organism evidence="2 3">
    <name type="scientific">Emericella nidulans (strain FGSC A4 / ATCC 38163 / CBS 112.46 / NRRL 194 / M139)</name>
    <name type="common">Aspergillus nidulans</name>
    <dbReference type="NCBI Taxonomy" id="227321"/>
    <lineage>
        <taxon>Eukaryota</taxon>
        <taxon>Fungi</taxon>
        <taxon>Dikarya</taxon>
        <taxon>Ascomycota</taxon>
        <taxon>Pezizomycotina</taxon>
        <taxon>Eurotiomycetes</taxon>
        <taxon>Eurotiomycetidae</taxon>
        <taxon>Eurotiales</taxon>
        <taxon>Aspergillaceae</taxon>
        <taxon>Aspergillus</taxon>
        <taxon>Aspergillus subgen. Nidulantes</taxon>
    </lineage>
</organism>
<dbReference type="GeneID" id="2871536"/>
<sequence length="137" mass="15058">MTDSEPQDRIIRLVNDLPIIKDTEPTPSDADSDVSDTKSPASERSQTSDSELPDIPLLMGLTYKEIKAYGLIISANNKAKITVDEIQEYLIMPSYPATKDSGSLEDPGILYFIYCSNPIGPNIDSESINAIFTKEIS</sequence>
<name>Q5B2H5_EMENI</name>